<dbReference type="GO" id="GO:0005737">
    <property type="term" value="C:cytoplasm"/>
    <property type="evidence" value="ECO:0007669"/>
    <property type="project" value="TreeGrafter"/>
</dbReference>
<comment type="similarity">
    <text evidence="1">Belongs to the CDC123 family.</text>
</comment>
<protein>
    <submittedName>
        <fullName evidence="3">D123-domain-containing protein</fullName>
    </submittedName>
</protein>
<feature type="compositionally biased region" description="Low complexity" evidence="2">
    <location>
        <begin position="70"/>
        <end position="85"/>
    </location>
</feature>
<feature type="compositionally biased region" description="Polar residues" evidence="2">
    <location>
        <begin position="173"/>
        <end position="196"/>
    </location>
</feature>
<dbReference type="OrthoDB" id="360540at2759"/>
<dbReference type="STRING" id="1882483.A0A317XHP1"/>
<dbReference type="PANTHER" id="PTHR15323">
    <property type="entry name" value="D123 PROTEIN"/>
    <property type="match status" value="1"/>
</dbReference>
<keyword evidence="4" id="KW-1185">Reference proteome</keyword>
<feature type="region of interest" description="Disordered" evidence="2">
    <location>
        <begin position="60"/>
        <end position="104"/>
    </location>
</feature>
<evidence type="ECO:0000256" key="2">
    <source>
        <dbReference type="SAM" id="MobiDB-lite"/>
    </source>
</evidence>
<name>A0A317XHP1_9BASI</name>
<dbReference type="EMBL" id="KZ819202">
    <property type="protein sequence ID" value="PWY97784.1"/>
    <property type="molecule type" value="Genomic_DNA"/>
</dbReference>
<organism evidence="3 4">
    <name type="scientific">Testicularia cyperi</name>
    <dbReference type="NCBI Taxonomy" id="1882483"/>
    <lineage>
        <taxon>Eukaryota</taxon>
        <taxon>Fungi</taxon>
        <taxon>Dikarya</taxon>
        <taxon>Basidiomycota</taxon>
        <taxon>Ustilaginomycotina</taxon>
        <taxon>Ustilaginomycetes</taxon>
        <taxon>Ustilaginales</taxon>
        <taxon>Anthracoideaceae</taxon>
        <taxon>Testicularia</taxon>
    </lineage>
</organism>
<feature type="region of interest" description="Disordered" evidence="2">
    <location>
        <begin position="375"/>
        <end position="394"/>
    </location>
</feature>
<feature type="region of interest" description="Disordered" evidence="2">
    <location>
        <begin position="173"/>
        <end position="200"/>
    </location>
</feature>
<sequence length="465" mass="51985">MCETDKLELGLTPPTDALYWTQYPVWYPIFRKHAPKSSLINISTTQPEFVQWMETDSITLPAGSGPSTAPPKISSIPSHSSSAASDKSDSDDDDDEDEEEPVRLEQLDSAIRKVLEKYDGGPVFPKLNWSAPQDAAFMLAGNALQCRHPEDVYLVLKSSEFASRDIEQLQHLTSAPASSQSAAEDTTSQNATSDQEPGNVDLVTCSNSDATADGKKDWSLQLVLKQWASFNRSYEFRVFVRENLLIAISQRDATFYPHLQPVSLQEELCDQIYDFWYDVVRPLSSPASSLANGDGNKESRPKFPLKDYVMDVYISKDRSRVWIVDLNPWLPRTDPLLFDYDELESISRESLLRPPSPEEDPNKDEDSLLRLAISSPAQPPQTSGESSQDPRPRPWCEEDVVFRVLDDQRMQSNSATYSSNMVPHDLVDFAKATTSAGGNPGSQGLSVDQVVEQWNKTILAQEAQQ</sequence>
<evidence type="ECO:0000313" key="3">
    <source>
        <dbReference type="EMBL" id="PWY97784.1"/>
    </source>
</evidence>
<dbReference type="PANTHER" id="PTHR15323:SF6">
    <property type="entry name" value="CELL DIVISION CYCLE PROTEIN 123 HOMOLOG"/>
    <property type="match status" value="1"/>
</dbReference>
<evidence type="ECO:0000313" key="4">
    <source>
        <dbReference type="Proteomes" id="UP000246740"/>
    </source>
</evidence>
<proteinExistence type="inferred from homology"/>
<dbReference type="FunCoup" id="A0A317XHP1">
    <property type="interactions" value="449"/>
</dbReference>
<evidence type="ECO:0000256" key="1">
    <source>
        <dbReference type="ARBA" id="ARBA00011047"/>
    </source>
</evidence>
<dbReference type="Pfam" id="PF07065">
    <property type="entry name" value="D123"/>
    <property type="match status" value="1"/>
</dbReference>
<dbReference type="InterPro" id="IPR009772">
    <property type="entry name" value="CDC123"/>
</dbReference>
<feature type="compositionally biased region" description="Acidic residues" evidence="2">
    <location>
        <begin position="89"/>
        <end position="100"/>
    </location>
</feature>
<gene>
    <name evidence="3" type="ORF">BCV70DRAFT_213386</name>
</gene>
<accession>A0A317XHP1</accession>
<dbReference type="InParanoid" id="A0A317XHP1"/>
<dbReference type="AlphaFoldDB" id="A0A317XHP1"/>
<dbReference type="Proteomes" id="UP000246740">
    <property type="component" value="Unassembled WGS sequence"/>
</dbReference>
<reference evidence="3 4" key="1">
    <citation type="journal article" date="2018" name="Mol. Biol. Evol.">
        <title>Broad Genomic Sampling Reveals a Smut Pathogenic Ancestry of the Fungal Clade Ustilaginomycotina.</title>
        <authorList>
            <person name="Kijpornyongpan T."/>
            <person name="Mondo S.J."/>
            <person name="Barry K."/>
            <person name="Sandor L."/>
            <person name="Lee J."/>
            <person name="Lipzen A."/>
            <person name="Pangilinan J."/>
            <person name="LaButti K."/>
            <person name="Hainaut M."/>
            <person name="Henrissat B."/>
            <person name="Grigoriev I.V."/>
            <person name="Spatafora J.W."/>
            <person name="Aime M.C."/>
        </authorList>
    </citation>
    <scope>NUCLEOTIDE SEQUENCE [LARGE SCALE GENOMIC DNA]</scope>
    <source>
        <strain evidence="3 4">MCA 3645</strain>
    </source>
</reference>